<evidence type="ECO:0000256" key="3">
    <source>
        <dbReference type="ARBA" id="ARBA00022576"/>
    </source>
</evidence>
<comment type="subunit">
    <text evidence="8">The glycine cleavage system is composed of four proteins: P, T, L and H.</text>
</comment>
<dbReference type="InterPro" id="IPR006222">
    <property type="entry name" value="GCVT_N"/>
</dbReference>
<dbReference type="Pfam" id="PF01571">
    <property type="entry name" value="GCV_T"/>
    <property type="match status" value="1"/>
</dbReference>
<keyword evidence="3 8" id="KW-0032">Aminotransferase</keyword>
<evidence type="ECO:0000256" key="6">
    <source>
        <dbReference type="ARBA" id="ARBA00047665"/>
    </source>
</evidence>
<dbReference type="InterPro" id="IPR028896">
    <property type="entry name" value="GcvT/YgfZ/DmdA"/>
</dbReference>
<dbReference type="FunFam" id="2.40.30.110:FF:000002">
    <property type="entry name" value="Aminomethyltransferase"/>
    <property type="match status" value="1"/>
</dbReference>
<dbReference type="EC" id="2.1.2.10" evidence="2 8"/>
<evidence type="ECO:0000313" key="12">
    <source>
        <dbReference type="Proteomes" id="UP000637239"/>
    </source>
</evidence>
<dbReference type="GO" id="GO:0005739">
    <property type="term" value="C:mitochondrion"/>
    <property type="evidence" value="ECO:0007669"/>
    <property type="project" value="UniProtKB-SubCell"/>
</dbReference>
<dbReference type="Gene3D" id="3.30.1360.120">
    <property type="entry name" value="Probable tRNA modification gtpase trme, domain 1"/>
    <property type="match status" value="1"/>
</dbReference>
<evidence type="ECO:0000256" key="2">
    <source>
        <dbReference type="ARBA" id="ARBA00012616"/>
    </source>
</evidence>
<protein>
    <recommendedName>
        <fullName evidence="2 8">Aminomethyltransferase</fullName>
        <ecNumber evidence="2 8">2.1.2.10</ecNumber>
    </recommendedName>
    <alternativeName>
        <fullName evidence="5 8">Glycine cleavage system T protein</fullName>
    </alternativeName>
</protein>
<dbReference type="InterPro" id="IPR029043">
    <property type="entry name" value="GcvT/YgfZ_C"/>
</dbReference>
<evidence type="ECO:0000256" key="5">
    <source>
        <dbReference type="ARBA" id="ARBA00031395"/>
    </source>
</evidence>
<evidence type="ECO:0000256" key="4">
    <source>
        <dbReference type="ARBA" id="ARBA00022679"/>
    </source>
</evidence>
<dbReference type="GO" id="GO:0006546">
    <property type="term" value="P:glycine catabolic process"/>
    <property type="evidence" value="ECO:0007669"/>
    <property type="project" value="InterPro"/>
</dbReference>
<dbReference type="Gene3D" id="4.10.1250.10">
    <property type="entry name" value="Aminomethyltransferase fragment"/>
    <property type="match status" value="1"/>
</dbReference>
<dbReference type="EMBL" id="AP024418">
    <property type="protein sequence ID" value="BCR86136.1"/>
    <property type="molecule type" value="Genomic_DNA"/>
</dbReference>
<sequence length="466" mass="50115">MSTLQPLRRGISLLGIRSLTSQSAPVVSNGSRQAFRLRSAATRRPVVSFGPALPQLQVRFASSEAAGKTQLYDLHVARGARMVPFAGFSMPLQYSDLSHLESHNWTREKASLFDVSHMVQHRLSGPGAMDLLMKVTPSSLDKLHANQSTLSCLLEDGTGGIIDDCVITRQGEDSFYFVTNAGRRQEDLAFLQTEIDAYRSTNGADSIKWEIINNALIALQGPLAASVLQPLIHGSGPEADLTTLGFGNSRTLYLTLPDGSRTAEPLLISRTGYTGEDGFEISIPTTTPTLPQQVVDLLLVNPDQVRLAGLAARDSLRLEAGMCLYGSDITTAQTPPAASLGWVVSKDRRDPATGNTNFNGSSVILPQIASPAKTLSQRRVGFTVEKGSPAREGAIIVDLNDESRTQIGVITSGLPSPSLGGTNIAMGYVKQGMNKKGTEVGVLVRNKVRKATVVGMPWVETKFYRP</sequence>
<proteinExistence type="inferred from homology"/>
<dbReference type="PANTHER" id="PTHR43757">
    <property type="entry name" value="AMINOMETHYLTRANSFERASE"/>
    <property type="match status" value="1"/>
</dbReference>
<comment type="subcellular location">
    <subcellularLocation>
        <location evidence="8">Mitochondrion</location>
    </subcellularLocation>
</comment>
<dbReference type="AlphaFoldDB" id="A0A7R7ZM53"/>
<dbReference type="GO" id="GO:0008483">
    <property type="term" value="F:transaminase activity"/>
    <property type="evidence" value="ECO:0007669"/>
    <property type="project" value="UniProtKB-KW"/>
</dbReference>
<dbReference type="Proteomes" id="UP000637239">
    <property type="component" value="Chromosome 3"/>
</dbReference>
<dbReference type="RefSeq" id="XP_043134658.1">
    <property type="nucleotide sequence ID" value="XM_043276706.1"/>
</dbReference>
<dbReference type="Gene3D" id="3.30.70.1400">
    <property type="entry name" value="Aminomethyltransferase beta-barrel domains"/>
    <property type="match status" value="1"/>
</dbReference>
<keyword evidence="8" id="KW-0809">Transit peptide</keyword>
<feature type="domain" description="Aminomethyltransferase C-terminal" evidence="10">
    <location>
        <begin position="378"/>
        <end position="459"/>
    </location>
</feature>
<dbReference type="KEGG" id="ache:ACHE_30123A"/>
<keyword evidence="8" id="KW-0496">Mitochondrion</keyword>
<evidence type="ECO:0000259" key="9">
    <source>
        <dbReference type="Pfam" id="PF01571"/>
    </source>
</evidence>
<dbReference type="PIRSF" id="PIRSF006487">
    <property type="entry name" value="GcvT"/>
    <property type="match status" value="1"/>
</dbReference>
<feature type="binding site" evidence="7">
    <location>
        <position position="280"/>
    </location>
    <ligand>
        <name>substrate</name>
    </ligand>
</feature>
<dbReference type="InterPro" id="IPR013977">
    <property type="entry name" value="GcvT_C"/>
</dbReference>
<evidence type="ECO:0000259" key="10">
    <source>
        <dbReference type="Pfam" id="PF08669"/>
    </source>
</evidence>
<comment type="catalytic activity">
    <reaction evidence="6 8">
        <text>N(6)-[(R)-S(8)-aminomethyldihydrolipoyl]-L-lysyl-[protein] + (6S)-5,6,7,8-tetrahydrofolate = N(6)-[(R)-dihydrolipoyl]-L-lysyl-[protein] + (6R)-5,10-methylene-5,6,7,8-tetrahydrofolate + NH4(+)</text>
        <dbReference type="Rhea" id="RHEA:16945"/>
        <dbReference type="Rhea" id="RHEA-COMP:10475"/>
        <dbReference type="Rhea" id="RHEA-COMP:10492"/>
        <dbReference type="ChEBI" id="CHEBI:15636"/>
        <dbReference type="ChEBI" id="CHEBI:28938"/>
        <dbReference type="ChEBI" id="CHEBI:57453"/>
        <dbReference type="ChEBI" id="CHEBI:83100"/>
        <dbReference type="ChEBI" id="CHEBI:83143"/>
        <dbReference type="EC" id="2.1.2.10"/>
    </reaction>
</comment>
<feature type="domain" description="GCVT N-terminal" evidence="9">
    <location>
        <begin position="71"/>
        <end position="347"/>
    </location>
</feature>
<reference evidence="11" key="1">
    <citation type="submission" date="2021-01" db="EMBL/GenBank/DDBJ databases">
        <authorList>
            <consortium name="Aspergillus chevalieri M1 genome sequencing consortium"/>
            <person name="Kazuki M."/>
            <person name="Futagami T."/>
        </authorList>
    </citation>
    <scope>NUCLEOTIDE SEQUENCE</scope>
    <source>
        <strain evidence="11">M1</strain>
    </source>
</reference>
<dbReference type="FunFam" id="3.30.70.1400:FF:000001">
    <property type="entry name" value="Aminomethyltransferase"/>
    <property type="match status" value="1"/>
</dbReference>
<name>A0A7R7ZM53_ASPCH</name>
<organism evidence="11 12">
    <name type="scientific">Aspergillus chevalieri</name>
    <name type="common">Eurotium chevalieri</name>
    <dbReference type="NCBI Taxonomy" id="182096"/>
    <lineage>
        <taxon>Eukaryota</taxon>
        <taxon>Fungi</taxon>
        <taxon>Dikarya</taxon>
        <taxon>Ascomycota</taxon>
        <taxon>Pezizomycotina</taxon>
        <taxon>Eurotiomycetes</taxon>
        <taxon>Eurotiomycetidae</taxon>
        <taxon>Eurotiales</taxon>
        <taxon>Aspergillaceae</taxon>
        <taxon>Aspergillus</taxon>
        <taxon>Aspergillus subgen. Aspergillus</taxon>
    </lineage>
</organism>
<dbReference type="GeneID" id="66980495"/>
<keyword evidence="4 8" id="KW-0808">Transferase</keyword>
<dbReference type="PANTHER" id="PTHR43757:SF2">
    <property type="entry name" value="AMINOMETHYLTRANSFERASE, MITOCHONDRIAL"/>
    <property type="match status" value="1"/>
</dbReference>
<dbReference type="Gene3D" id="2.40.30.110">
    <property type="entry name" value="Aminomethyltransferase beta-barrel domains"/>
    <property type="match status" value="1"/>
</dbReference>
<dbReference type="NCBIfam" id="TIGR00528">
    <property type="entry name" value="gcvT"/>
    <property type="match status" value="1"/>
</dbReference>
<dbReference type="GO" id="GO:0005960">
    <property type="term" value="C:glycine cleavage complex"/>
    <property type="evidence" value="ECO:0007669"/>
    <property type="project" value="InterPro"/>
</dbReference>
<dbReference type="SUPFAM" id="SSF101790">
    <property type="entry name" value="Aminomethyltransferase beta-barrel domain"/>
    <property type="match status" value="1"/>
</dbReference>
<dbReference type="GO" id="GO:0004047">
    <property type="term" value="F:aminomethyltransferase activity"/>
    <property type="evidence" value="ECO:0007669"/>
    <property type="project" value="UniProtKB-EC"/>
</dbReference>
<evidence type="ECO:0000256" key="8">
    <source>
        <dbReference type="RuleBase" id="RU003981"/>
    </source>
</evidence>
<dbReference type="Pfam" id="PF08669">
    <property type="entry name" value="GCV_T_C"/>
    <property type="match status" value="1"/>
</dbReference>
<gene>
    <name evidence="11" type="primary">GCV1</name>
    <name evidence="11" type="ORF">ACHE_30123A</name>
</gene>
<dbReference type="GO" id="GO:0032259">
    <property type="term" value="P:methylation"/>
    <property type="evidence" value="ECO:0007669"/>
    <property type="project" value="UniProtKB-KW"/>
</dbReference>
<keyword evidence="11" id="KW-0489">Methyltransferase</keyword>
<accession>A0A7R7ZM53</accession>
<evidence type="ECO:0000256" key="7">
    <source>
        <dbReference type="PIRSR" id="PIRSR006487-1"/>
    </source>
</evidence>
<dbReference type="SUPFAM" id="SSF103025">
    <property type="entry name" value="Folate-binding domain"/>
    <property type="match status" value="1"/>
</dbReference>
<keyword evidence="12" id="KW-1185">Reference proteome</keyword>
<evidence type="ECO:0000313" key="11">
    <source>
        <dbReference type="EMBL" id="BCR86136.1"/>
    </source>
</evidence>
<comment type="function">
    <text evidence="8">The glycine cleavage system catalyzes the degradation of glycine.</text>
</comment>
<reference evidence="11" key="2">
    <citation type="submission" date="2021-02" db="EMBL/GenBank/DDBJ databases">
        <title>Aspergillus chevalieri M1 genome sequence.</title>
        <authorList>
            <person name="Kadooka C."/>
            <person name="Mori K."/>
            <person name="Futagami T."/>
        </authorList>
    </citation>
    <scope>NUCLEOTIDE SEQUENCE</scope>
    <source>
        <strain evidence="11">M1</strain>
    </source>
</reference>
<evidence type="ECO:0000256" key="1">
    <source>
        <dbReference type="ARBA" id="ARBA00008609"/>
    </source>
</evidence>
<dbReference type="GO" id="GO:0008168">
    <property type="term" value="F:methyltransferase activity"/>
    <property type="evidence" value="ECO:0007669"/>
    <property type="project" value="UniProtKB-KW"/>
</dbReference>
<comment type="similarity">
    <text evidence="1 8">Belongs to the GcvT family.</text>
</comment>
<dbReference type="InterPro" id="IPR006223">
    <property type="entry name" value="GcvT"/>
</dbReference>
<dbReference type="InterPro" id="IPR027266">
    <property type="entry name" value="TrmE/GcvT-like"/>
</dbReference>